<feature type="region of interest" description="Disordered" evidence="1">
    <location>
        <begin position="48"/>
        <end position="210"/>
    </location>
</feature>
<feature type="compositionally biased region" description="Basic and acidic residues" evidence="1">
    <location>
        <begin position="161"/>
        <end position="178"/>
    </location>
</feature>
<feature type="compositionally biased region" description="Low complexity" evidence="1">
    <location>
        <begin position="109"/>
        <end position="132"/>
    </location>
</feature>
<dbReference type="Proteomes" id="UP000823388">
    <property type="component" value="Chromosome 2K"/>
</dbReference>
<name>A0A8T0WG35_PANVG</name>
<gene>
    <name evidence="2" type="ORF">PVAP13_2KG298201</name>
</gene>
<dbReference type="EMBL" id="CM029039">
    <property type="protein sequence ID" value="KAG2644225.1"/>
    <property type="molecule type" value="Genomic_DNA"/>
</dbReference>
<feature type="compositionally biased region" description="Polar residues" evidence="1">
    <location>
        <begin position="67"/>
        <end position="79"/>
    </location>
</feature>
<evidence type="ECO:0000313" key="2">
    <source>
        <dbReference type="EMBL" id="KAG2644224.1"/>
    </source>
</evidence>
<dbReference type="EMBL" id="CM029039">
    <property type="protein sequence ID" value="KAG2644224.1"/>
    <property type="molecule type" value="Genomic_DNA"/>
</dbReference>
<organism evidence="2 3">
    <name type="scientific">Panicum virgatum</name>
    <name type="common">Blackwell switchgrass</name>
    <dbReference type="NCBI Taxonomy" id="38727"/>
    <lineage>
        <taxon>Eukaryota</taxon>
        <taxon>Viridiplantae</taxon>
        <taxon>Streptophyta</taxon>
        <taxon>Embryophyta</taxon>
        <taxon>Tracheophyta</taxon>
        <taxon>Spermatophyta</taxon>
        <taxon>Magnoliopsida</taxon>
        <taxon>Liliopsida</taxon>
        <taxon>Poales</taxon>
        <taxon>Poaceae</taxon>
        <taxon>PACMAD clade</taxon>
        <taxon>Panicoideae</taxon>
        <taxon>Panicodae</taxon>
        <taxon>Paniceae</taxon>
        <taxon>Panicinae</taxon>
        <taxon>Panicum</taxon>
        <taxon>Panicum sect. Hiantes</taxon>
    </lineage>
</organism>
<dbReference type="EMBL" id="CM029039">
    <property type="protein sequence ID" value="KAG2644226.1"/>
    <property type="molecule type" value="Genomic_DNA"/>
</dbReference>
<reference evidence="2 3" key="1">
    <citation type="submission" date="2020-05" db="EMBL/GenBank/DDBJ databases">
        <title>WGS assembly of Panicum virgatum.</title>
        <authorList>
            <person name="Lovell J.T."/>
            <person name="Jenkins J."/>
            <person name="Shu S."/>
            <person name="Juenger T.E."/>
            <person name="Schmutz J."/>
        </authorList>
    </citation>
    <scope>NUCLEOTIDE SEQUENCE</scope>
    <source>
        <strain evidence="2">AP13</strain>
        <strain evidence="3">cv. AP13</strain>
    </source>
</reference>
<dbReference type="AlphaFoldDB" id="A0A8T0WG35"/>
<feature type="compositionally biased region" description="Pro residues" evidence="1">
    <location>
        <begin position="99"/>
        <end position="108"/>
    </location>
</feature>
<sequence>MAVGSVGGGLGASAAAAAGTETATAIEDLPADILALVLRRLDSASLAAVGKTQYTRPGPRHDELAPSTRQGHSPRSCASPQRAGRAHGRTTPSPNRAPHAPPPPPPLCRAPAASRGDGEAPPAASGAPGAVGPSPPRIDLITAPVGDFEKPCRGPGNVDLDQSRIRNIRPDSCRRDAGGPRGGRSPRAPTATLRPAKGCASEEARGRRTRRRRLRALSAFLAGGPCLSGRQVGGEEPSLAVLLLVATGNAY</sequence>
<protein>
    <recommendedName>
        <fullName evidence="4">F-box domain-containing protein</fullName>
    </recommendedName>
</protein>
<accession>A0A8T0WG35</accession>
<evidence type="ECO:0008006" key="4">
    <source>
        <dbReference type="Google" id="ProtNLM"/>
    </source>
</evidence>
<proteinExistence type="predicted"/>
<evidence type="ECO:0000313" key="3">
    <source>
        <dbReference type="Proteomes" id="UP000823388"/>
    </source>
</evidence>
<keyword evidence="3" id="KW-1185">Reference proteome</keyword>
<evidence type="ECO:0000256" key="1">
    <source>
        <dbReference type="SAM" id="MobiDB-lite"/>
    </source>
</evidence>
<comment type="caution">
    <text evidence="2">The sequence shown here is derived from an EMBL/GenBank/DDBJ whole genome shotgun (WGS) entry which is preliminary data.</text>
</comment>